<keyword evidence="2" id="KW-1185">Reference proteome</keyword>
<dbReference type="EMBL" id="BGZK01000496">
    <property type="protein sequence ID" value="GBP47137.1"/>
    <property type="molecule type" value="Genomic_DNA"/>
</dbReference>
<reference evidence="1 2" key="1">
    <citation type="journal article" date="2019" name="Commun. Biol.">
        <title>The bagworm genome reveals a unique fibroin gene that provides high tensile strength.</title>
        <authorList>
            <person name="Kono N."/>
            <person name="Nakamura H."/>
            <person name="Ohtoshi R."/>
            <person name="Tomita M."/>
            <person name="Numata K."/>
            <person name="Arakawa K."/>
        </authorList>
    </citation>
    <scope>NUCLEOTIDE SEQUENCE [LARGE SCALE GENOMIC DNA]</scope>
</reference>
<name>A0A4C1WAG3_EUMVA</name>
<dbReference type="OrthoDB" id="418748at2759"/>
<dbReference type="Proteomes" id="UP000299102">
    <property type="component" value="Unassembled WGS sequence"/>
</dbReference>
<gene>
    <name evidence="1" type="ORF">EVAR_36962_1</name>
</gene>
<accession>A0A4C1WAG3</accession>
<evidence type="ECO:0000313" key="1">
    <source>
        <dbReference type="EMBL" id="GBP47137.1"/>
    </source>
</evidence>
<proteinExistence type="predicted"/>
<evidence type="ECO:0000313" key="2">
    <source>
        <dbReference type="Proteomes" id="UP000299102"/>
    </source>
</evidence>
<sequence length="270" mass="30416">MRDKVQVFDLLLVALCDVKYQNEKRSSRQSYGDDAIGYVQLKRDHTLCTVKCRMCPEHKVRQTSYSVSMVIDEKEGVVNLTIPSGESTLTGVNNGITSLGRFTSSTQVWSLIMRSHLETGDATCAGRRVWVDIKEILVKRDRNKSIAMLGHFKSCAGVQKDGYEKVLSKFGDERVDENGKPRETQLRTAYGSRALTASTHKPVSRKLCGLPHDHSTAPVGPVVSISETNFVMVAPWSLVMVHHYEQQNIAAVHRMIETDRHVTTMRFRHL</sequence>
<protein>
    <submittedName>
        <fullName evidence="1">Uncharacterized protein</fullName>
    </submittedName>
</protein>
<comment type="caution">
    <text evidence="1">The sequence shown here is derived from an EMBL/GenBank/DDBJ whole genome shotgun (WGS) entry which is preliminary data.</text>
</comment>
<dbReference type="AlphaFoldDB" id="A0A4C1WAG3"/>
<organism evidence="1 2">
    <name type="scientific">Eumeta variegata</name>
    <name type="common">Bagworm moth</name>
    <name type="synonym">Eumeta japonica</name>
    <dbReference type="NCBI Taxonomy" id="151549"/>
    <lineage>
        <taxon>Eukaryota</taxon>
        <taxon>Metazoa</taxon>
        <taxon>Ecdysozoa</taxon>
        <taxon>Arthropoda</taxon>
        <taxon>Hexapoda</taxon>
        <taxon>Insecta</taxon>
        <taxon>Pterygota</taxon>
        <taxon>Neoptera</taxon>
        <taxon>Endopterygota</taxon>
        <taxon>Lepidoptera</taxon>
        <taxon>Glossata</taxon>
        <taxon>Ditrysia</taxon>
        <taxon>Tineoidea</taxon>
        <taxon>Psychidae</taxon>
        <taxon>Oiketicinae</taxon>
        <taxon>Eumeta</taxon>
    </lineage>
</organism>